<feature type="compositionally biased region" description="Low complexity" evidence="1">
    <location>
        <begin position="38"/>
        <end position="59"/>
    </location>
</feature>
<sequence length="410" mass="44934">MTSPYFQLDKKERILPDTPQSPYYQPPQQQTGLNIPTSAPSPFNNAFFSSSSSSSSSPAQPTATRACVTTRTPSHCSTSSSSSSSCSSSRTARAEEKAAYKAQKRILKDQANVAKQQARSHAKQLKAERSLTHRQEKDLRHEIKHQAKQFKHEIKHQCKELKKELKHQHHANKYGGQSYAAPSVPSVPSAPSAPSLPSYVSPPQQLVQSQPYGFYPQPVPHLVPSPLNQDMTVYSCCHGKTRHGRYCHHHHGPLPVRLVHNVINRALTGVSNHLEQQVRNLQQERQQRAQHRPTITVAPAPLLPTPTATPVTQYRPPLGPPPASTVSGGDKQVGPQDPMLIYSMSNMSLGSSSSSSSPAASSSSSNPMPAMPIPRAIPRPDLVQHEQDQEEEDNAVPPPSYEASVSTRRA</sequence>
<protein>
    <submittedName>
        <fullName evidence="2">Uncharacterized protein</fullName>
    </submittedName>
</protein>
<feature type="region of interest" description="Disordered" evidence="1">
    <location>
        <begin position="163"/>
        <end position="202"/>
    </location>
</feature>
<feature type="compositionally biased region" description="Low complexity" evidence="1">
    <location>
        <begin position="69"/>
        <end position="91"/>
    </location>
</feature>
<evidence type="ECO:0000313" key="2">
    <source>
        <dbReference type="EMBL" id="OAQ24025.1"/>
    </source>
</evidence>
<dbReference type="AlphaFoldDB" id="A0A197JFX5"/>
<evidence type="ECO:0000256" key="1">
    <source>
        <dbReference type="SAM" id="MobiDB-lite"/>
    </source>
</evidence>
<proteinExistence type="predicted"/>
<name>A0A197JFX5_9FUNG</name>
<evidence type="ECO:0000313" key="3">
    <source>
        <dbReference type="Proteomes" id="UP000078512"/>
    </source>
</evidence>
<feature type="region of interest" description="Disordered" evidence="1">
    <location>
        <begin position="114"/>
        <end position="136"/>
    </location>
</feature>
<accession>A0A197JFX5</accession>
<dbReference type="OrthoDB" id="2437580at2759"/>
<feature type="region of interest" description="Disordered" evidence="1">
    <location>
        <begin position="279"/>
        <end position="410"/>
    </location>
</feature>
<organism evidence="2 3">
    <name type="scientific">Linnemannia elongata AG-77</name>
    <dbReference type="NCBI Taxonomy" id="1314771"/>
    <lineage>
        <taxon>Eukaryota</taxon>
        <taxon>Fungi</taxon>
        <taxon>Fungi incertae sedis</taxon>
        <taxon>Mucoromycota</taxon>
        <taxon>Mortierellomycotina</taxon>
        <taxon>Mortierellomycetes</taxon>
        <taxon>Mortierellales</taxon>
        <taxon>Mortierellaceae</taxon>
        <taxon>Linnemannia</taxon>
    </lineage>
</organism>
<reference evidence="2 3" key="1">
    <citation type="submission" date="2016-05" db="EMBL/GenBank/DDBJ databases">
        <title>Genome sequencing reveals origins of a unique bacterial endosymbiosis in the earliest lineages of terrestrial Fungi.</title>
        <authorList>
            <consortium name="DOE Joint Genome Institute"/>
            <person name="Uehling J."/>
            <person name="Gryganskyi A."/>
            <person name="Hameed K."/>
            <person name="Tschaplinski T."/>
            <person name="Misztal P."/>
            <person name="Wu S."/>
            <person name="Desiro A."/>
            <person name="Vande Pol N."/>
            <person name="Du Z.-Y."/>
            <person name="Zienkiewicz A."/>
            <person name="Zienkiewicz K."/>
            <person name="Morin E."/>
            <person name="Tisserant E."/>
            <person name="Splivallo R."/>
            <person name="Hainaut M."/>
            <person name="Henrissat B."/>
            <person name="Ohm R."/>
            <person name="Kuo A."/>
            <person name="Yan J."/>
            <person name="Lipzen A."/>
            <person name="Nolan M."/>
            <person name="Labutti K."/>
            <person name="Barry K."/>
            <person name="Goldstein A."/>
            <person name="Labbe J."/>
            <person name="Schadt C."/>
            <person name="Tuskan G."/>
            <person name="Grigoriev I."/>
            <person name="Martin F."/>
            <person name="Vilgalys R."/>
            <person name="Bonito G."/>
        </authorList>
    </citation>
    <scope>NUCLEOTIDE SEQUENCE [LARGE SCALE GENOMIC DNA]</scope>
    <source>
        <strain evidence="2 3">AG-77</strain>
    </source>
</reference>
<dbReference type="EMBL" id="KV442103">
    <property type="protein sequence ID" value="OAQ24025.1"/>
    <property type="molecule type" value="Genomic_DNA"/>
</dbReference>
<feature type="compositionally biased region" description="Low complexity" evidence="1">
    <location>
        <begin position="16"/>
        <end position="31"/>
    </location>
</feature>
<feature type="region of interest" description="Disordered" evidence="1">
    <location>
        <begin position="1"/>
        <end position="101"/>
    </location>
</feature>
<feature type="compositionally biased region" description="Basic and acidic residues" evidence="1">
    <location>
        <begin position="125"/>
        <end position="136"/>
    </location>
</feature>
<keyword evidence="3" id="KW-1185">Reference proteome</keyword>
<feature type="compositionally biased region" description="Low complexity" evidence="1">
    <location>
        <begin position="343"/>
        <end position="368"/>
    </location>
</feature>
<feature type="compositionally biased region" description="Low complexity" evidence="1">
    <location>
        <begin position="178"/>
        <end position="202"/>
    </location>
</feature>
<feature type="compositionally biased region" description="Low complexity" evidence="1">
    <location>
        <begin position="293"/>
        <end position="312"/>
    </location>
</feature>
<dbReference type="Proteomes" id="UP000078512">
    <property type="component" value="Unassembled WGS sequence"/>
</dbReference>
<gene>
    <name evidence="2" type="ORF">K457DRAFT_142283</name>
</gene>